<dbReference type="Proteomes" id="UP001529510">
    <property type="component" value="Unassembled WGS sequence"/>
</dbReference>
<evidence type="ECO:0000313" key="2">
    <source>
        <dbReference type="Proteomes" id="UP001529510"/>
    </source>
</evidence>
<feature type="non-terminal residue" evidence="1">
    <location>
        <position position="1"/>
    </location>
</feature>
<gene>
    <name evidence="1" type="ORF">M9458_020235</name>
</gene>
<feature type="non-terminal residue" evidence="1">
    <location>
        <position position="66"/>
    </location>
</feature>
<accession>A0ABD0QEB4</accession>
<organism evidence="1 2">
    <name type="scientific">Cirrhinus mrigala</name>
    <name type="common">Mrigala</name>
    <dbReference type="NCBI Taxonomy" id="683832"/>
    <lineage>
        <taxon>Eukaryota</taxon>
        <taxon>Metazoa</taxon>
        <taxon>Chordata</taxon>
        <taxon>Craniata</taxon>
        <taxon>Vertebrata</taxon>
        <taxon>Euteleostomi</taxon>
        <taxon>Actinopterygii</taxon>
        <taxon>Neopterygii</taxon>
        <taxon>Teleostei</taxon>
        <taxon>Ostariophysi</taxon>
        <taxon>Cypriniformes</taxon>
        <taxon>Cyprinidae</taxon>
        <taxon>Labeoninae</taxon>
        <taxon>Labeonini</taxon>
        <taxon>Cirrhinus</taxon>
    </lineage>
</organism>
<evidence type="ECO:0000313" key="1">
    <source>
        <dbReference type="EMBL" id="KAL0184539.1"/>
    </source>
</evidence>
<dbReference type="AlphaFoldDB" id="A0ABD0QEB4"/>
<reference evidence="1 2" key="1">
    <citation type="submission" date="2024-05" db="EMBL/GenBank/DDBJ databases">
        <title>Genome sequencing and assembly of Indian major carp, Cirrhinus mrigala (Hamilton, 1822).</title>
        <authorList>
            <person name="Mohindra V."/>
            <person name="Chowdhury L.M."/>
            <person name="Lal K."/>
            <person name="Jena J.K."/>
        </authorList>
    </citation>
    <scope>NUCLEOTIDE SEQUENCE [LARGE SCALE GENOMIC DNA]</scope>
    <source>
        <strain evidence="1">CM1030</strain>
        <tissue evidence="1">Blood</tissue>
    </source>
</reference>
<keyword evidence="2" id="KW-1185">Reference proteome</keyword>
<name>A0ABD0QEB4_CIRMR</name>
<comment type="caution">
    <text evidence="1">The sequence shown here is derived from an EMBL/GenBank/DDBJ whole genome shotgun (WGS) entry which is preliminary data.</text>
</comment>
<dbReference type="EMBL" id="JAMKFB020000009">
    <property type="protein sequence ID" value="KAL0184539.1"/>
    <property type="molecule type" value="Genomic_DNA"/>
</dbReference>
<protein>
    <submittedName>
        <fullName evidence="1">Uncharacterized protein</fullName>
    </submittedName>
</protein>
<sequence>AVLEPLLSLTPPAHTVFIAVDSLDSGYCGGNGVGEGTISGSAATQSSSIAELLLKYIQLLPPWILL</sequence>
<proteinExistence type="predicted"/>